<evidence type="ECO:0000313" key="3">
    <source>
        <dbReference type="EMBL" id="KAK3390815.1"/>
    </source>
</evidence>
<comment type="caution">
    <text evidence="3">The sequence shown here is derived from an EMBL/GenBank/DDBJ whole genome shotgun (WGS) entry which is preliminary data.</text>
</comment>
<reference evidence="3" key="2">
    <citation type="submission" date="2023-06" db="EMBL/GenBank/DDBJ databases">
        <authorList>
            <consortium name="Lawrence Berkeley National Laboratory"/>
            <person name="Haridas S."/>
            <person name="Hensen N."/>
            <person name="Bonometti L."/>
            <person name="Westerberg I."/>
            <person name="Brannstrom I.O."/>
            <person name="Guillou S."/>
            <person name="Cros-Aarteil S."/>
            <person name="Calhoun S."/>
            <person name="Kuo A."/>
            <person name="Mondo S."/>
            <person name="Pangilinan J."/>
            <person name="Riley R."/>
            <person name="LaButti K."/>
            <person name="Andreopoulos B."/>
            <person name="Lipzen A."/>
            <person name="Chen C."/>
            <person name="Yanf M."/>
            <person name="Daum C."/>
            <person name="Ng V."/>
            <person name="Clum A."/>
            <person name="Steindorff A."/>
            <person name="Ohm R."/>
            <person name="Martin F."/>
            <person name="Silar P."/>
            <person name="Natvig D."/>
            <person name="Lalanne C."/>
            <person name="Gautier V."/>
            <person name="Ament-velasquez S.L."/>
            <person name="Kruys A."/>
            <person name="Hutchinson M.I."/>
            <person name="Powell A.J."/>
            <person name="Barry K."/>
            <person name="Miller A.N."/>
            <person name="Grigoriev I.V."/>
            <person name="Debuchy R."/>
            <person name="Gladieux P."/>
            <person name="Thoren M.H."/>
            <person name="Johannesson H."/>
        </authorList>
    </citation>
    <scope>NUCLEOTIDE SEQUENCE</scope>
    <source>
        <strain evidence="3">CBS 232.78</strain>
    </source>
</reference>
<evidence type="ECO:0000256" key="1">
    <source>
        <dbReference type="SAM" id="MobiDB-lite"/>
    </source>
</evidence>
<proteinExistence type="predicted"/>
<sequence>MSDYYQLPSRSSQHHRSEPAMFRPNKPEDWEPYRELIANLYNEMKLKDVMTEMQMVYHFKATEKQYKTQLKKWNLDTKYIKSSEYLAMIQTKRQREAENPPKETRFVLRGRPVDPKDITRFEKRAIKKGLIKAGDPVYSQEPIEDLEYDTPSEEPSYSHGQSQYSY</sequence>
<evidence type="ECO:0000313" key="4">
    <source>
        <dbReference type="Proteomes" id="UP001285441"/>
    </source>
</evidence>
<protein>
    <submittedName>
        <fullName evidence="3">Clr5 domain-containing protein</fullName>
    </submittedName>
</protein>
<dbReference type="Proteomes" id="UP001285441">
    <property type="component" value="Unassembled WGS sequence"/>
</dbReference>
<dbReference type="Pfam" id="PF14420">
    <property type="entry name" value="Clr5"/>
    <property type="match status" value="1"/>
</dbReference>
<reference evidence="3" key="1">
    <citation type="journal article" date="2023" name="Mol. Phylogenet. Evol.">
        <title>Genome-scale phylogeny and comparative genomics of the fungal order Sordariales.</title>
        <authorList>
            <person name="Hensen N."/>
            <person name="Bonometti L."/>
            <person name="Westerberg I."/>
            <person name="Brannstrom I.O."/>
            <person name="Guillou S."/>
            <person name="Cros-Aarteil S."/>
            <person name="Calhoun S."/>
            <person name="Haridas S."/>
            <person name="Kuo A."/>
            <person name="Mondo S."/>
            <person name="Pangilinan J."/>
            <person name="Riley R."/>
            <person name="LaButti K."/>
            <person name="Andreopoulos B."/>
            <person name="Lipzen A."/>
            <person name="Chen C."/>
            <person name="Yan M."/>
            <person name="Daum C."/>
            <person name="Ng V."/>
            <person name="Clum A."/>
            <person name="Steindorff A."/>
            <person name="Ohm R.A."/>
            <person name="Martin F."/>
            <person name="Silar P."/>
            <person name="Natvig D.O."/>
            <person name="Lalanne C."/>
            <person name="Gautier V."/>
            <person name="Ament-Velasquez S.L."/>
            <person name="Kruys A."/>
            <person name="Hutchinson M.I."/>
            <person name="Powell A.J."/>
            <person name="Barry K."/>
            <person name="Miller A.N."/>
            <person name="Grigoriev I.V."/>
            <person name="Debuchy R."/>
            <person name="Gladieux P."/>
            <person name="Hiltunen Thoren M."/>
            <person name="Johannesson H."/>
        </authorList>
    </citation>
    <scope>NUCLEOTIDE SEQUENCE</scope>
    <source>
        <strain evidence="3">CBS 232.78</strain>
    </source>
</reference>
<organism evidence="3 4">
    <name type="scientific">Podospora didyma</name>
    <dbReference type="NCBI Taxonomy" id="330526"/>
    <lineage>
        <taxon>Eukaryota</taxon>
        <taxon>Fungi</taxon>
        <taxon>Dikarya</taxon>
        <taxon>Ascomycota</taxon>
        <taxon>Pezizomycotina</taxon>
        <taxon>Sordariomycetes</taxon>
        <taxon>Sordariomycetidae</taxon>
        <taxon>Sordariales</taxon>
        <taxon>Podosporaceae</taxon>
        <taxon>Podospora</taxon>
    </lineage>
</organism>
<feature type="compositionally biased region" description="Acidic residues" evidence="1">
    <location>
        <begin position="142"/>
        <end position="152"/>
    </location>
</feature>
<accession>A0AAE0P056</accession>
<feature type="region of interest" description="Disordered" evidence="1">
    <location>
        <begin position="141"/>
        <end position="166"/>
    </location>
</feature>
<dbReference type="PANTHER" id="PTHR38788:SF3">
    <property type="entry name" value="CLR5 DOMAIN-CONTAINING PROTEIN"/>
    <property type="match status" value="1"/>
</dbReference>
<evidence type="ECO:0000259" key="2">
    <source>
        <dbReference type="Pfam" id="PF14420"/>
    </source>
</evidence>
<keyword evidence="4" id="KW-1185">Reference proteome</keyword>
<dbReference type="PANTHER" id="PTHR38788">
    <property type="entry name" value="CLR5 DOMAIN-CONTAINING PROTEIN"/>
    <property type="match status" value="1"/>
</dbReference>
<dbReference type="EMBL" id="JAULSW010000002">
    <property type="protein sequence ID" value="KAK3390815.1"/>
    <property type="molecule type" value="Genomic_DNA"/>
</dbReference>
<gene>
    <name evidence="3" type="ORF">B0H63DRAFT_123617</name>
</gene>
<dbReference type="InterPro" id="IPR025676">
    <property type="entry name" value="Clr5_dom"/>
</dbReference>
<feature type="region of interest" description="Disordered" evidence="1">
    <location>
        <begin position="92"/>
        <end position="111"/>
    </location>
</feature>
<feature type="domain" description="Clr5" evidence="2">
    <location>
        <begin position="27"/>
        <end position="76"/>
    </location>
</feature>
<feature type="compositionally biased region" description="Polar residues" evidence="1">
    <location>
        <begin position="153"/>
        <end position="166"/>
    </location>
</feature>
<dbReference type="AlphaFoldDB" id="A0AAE0P056"/>
<name>A0AAE0P056_9PEZI</name>
<feature type="region of interest" description="Disordered" evidence="1">
    <location>
        <begin position="1"/>
        <end position="26"/>
    </location>
</feature>
<feature type="compositionally biased region" description="Basic and acidic residues" evidence="1">
    <location>
        <begin position="93"/>
        <end position="111"/>
    </location>
</feature>